<gene>
    <name evidence="2" type="ORF">V1478_005174</name>
</gene>
<keyword evidence="3" id="KW-1185">Reference proteome</keyword>
<feature type="region of interest" description="Disordered" evidence="1">
    <location>
        <begin position="62"/>
        <end position="85"/>
    </location>
</feature>
<proteinExistence type="predicted"/>
<sequence length="85" mass="10154">MISMRLCTPWTIQFWNVMNWLNSKEQQYGDVIIFPPKNDYFHEGTAERYSLKQDYNTLRSLSPASMSDKETTNGEWRPEDKFRAI</sequence>
<name>A0ABD2BDD9_VESSQ</name>
<dbReference type="EMBL" id="JAUDFV010000110">
    <property type="protein sequence ID" value="KAL2730761.1"/>
    <property type="molecule type" value="Genomic_DNA"/>
</dbReference>
<evidence type="ECO:0000313" key="2">
    <source>
        <dbReference type="EMBL" id="KAL2730761.1"/>
    </source>
</evidence>
<reference evidence="2 3" key="1">
    <citation type="journal article" date="2024" name="Ann. Entomol. Soc. Am.">
        <title>Genomic analyses of the southern and eastern yellowjacket wasps (Hymenoptera: Vespidae) reveal evolutionary signatures of social life.</title>
        <authorList>
            <person name="Catto M.A."/>
            <person name="Caine P.B."/>
            <person name="Orr S.E."/>
            <person name="Hunt B.G."/>
            <person name="Goodisman M.A.D."/>
        </authorList>
    </citation>
    <scope>NUCLEOTIDE SEQUENCE [LARGE SCALE GENOMIC DNA]</scope>
    <source>
        <strain evidence="2">233</strain>
        <tissue evidence="2">Head and thorax</tissue>
    </source>
</reference>
<accession>A0ABD2BDD9</accession>
<dbReference type="AlphaFoldDB" id="A0ABD2BDD9"/>
<organism evidence="2 3">
    <name type="scientific">Vespula squamosa</name>
    <name type="common">Southern yellow jacket</name>
    <name type="synonym">Wasp</name>
    <dbReference type="NCBI Taxonomy" id="30214"/>
    <lineage>
        <taxon>Eukaryota</taxon>
        <taxon>Metazoa</taxon>
        <taxon>Ecdysozoa</taxon>
        <taxon>Arthropoda</taxon>
        <taxon>Hexapoda</taxon>
        <taxon>Insecta</taxon>
        <taxon>Pterygota</taxon>
        <taxon>Neoptera</taxon>
        <taxon>Endopterygota</taxon>
        <taxon>Hymenoptera</taxon>
        <taxon>Apocrita</taxon>
        <taxon>Aculeata</taxon>
        <taxon>Vespoidea</taxon>
        <taxon>Vespidae</taxon>
        <taxon>Vespinae</taxon>
        <taxon>Vespula</taxon>
    </lineage>
</organism>
<feature type="compositionally biased region" description="Basic and acidic residues" evidence="1">
    <location>
        <begin position="67"/>
        <end position="85"/>
    </location>
</feature>
<comment type="caution">
    <text evidence="2">The sequence shown here is derived from an EMBL/GenBank/DDBJ whole genome shotgun (WGS) entry which is preliminary data.</text>
</comment>
<dbReference type="Proteomes" id="UP001607302">
    <property type="component" value="Unassembled WGS sequence"/>
</dbReference>
<evidence type="ECO:0000313" key="3">
    <source>
        <dbReference type="Proteomes" id="UP001607302"/>
    </source>
</evidence>
<protein>
    <submittedName>
        <fullName evidence="2">Uncharacterized protein</fullName>
    </submittedName>
</protein>
<evidence type="ECO:0000256" key="1">
    <source>
        <dbReference type="SAM" id="MobiDB-lite"/>
    </source>
</evidence>